<dbReference type="PRINTS" id="PR00385">
    <property type="entry name" value="P450"/>
</dbReference>
<keyword evidence="5 9" id="KW-0560">Oxidoreductase</keyword>
<evidence type="ECO:0000256" key="3">
    <source>
        <dbReference type="ARBA" id="ARBA00022617"/>
    </source>
</evidence>
<dbReference type="Gene3D" id="1.10.630.10">
    <property type="entry name" value="Cytochrome P450"/>
    <property type="match status" value="1"/>
</dbReference>
<dbReference type="PANTHER" id="PTHR24305:SF210">
    <property type="entry name" value="CYTOCHROME P450 MONOOXYGENASE ASQL-RELATED"/>
    <property type="match status" value="1"/>
</dbReference>
<dbReference type="Proteomes" id="UP000248349">
    <property type="component" value="Unassembled WGS sequence"/>
</dbReference>
<evidence type="ECO:0000256" key="1">
    <source>
        <dbReference type="ARBA" id="ARBA00001971"/>
    </source>
</evidence>
<keyword evidence="10" id="KW-0472">Membrane</keyword>
<evidence type="ECO:0000313" key="12">
    <source>
        <dbReference type="Proteomes" id="UP000248349"/>
    </source>
</evidence>
<evidence type="ECO:0000256" key="8">
    <source>
        <dbReference type="PIRSR" id="PIRSR602401-1"/>
    </source>
</evidence>
<protein>
    <submittedName>
        <fullName evidence="11">Cytochrome P450</fullName>
    </submittedName>
</protein>
<comment type="similarity">
    <text evidence="2 9">Belongs to the cytochrome P450 family.</text>
</comment>
<accession>A0A318ZUI3</accession>
<dbReference type="InterPro" id="IPR001128">
    <property type="entry name" value="Cyt_P450"/>
</dbReference>
<organism evidence="11 12">
    <name type="scientific">Aspergillus saccharolyticus JOP 1030-1</name>
    <dbReference type="NCBI Taxonomy" id="1450539"/>
    <lineage>
        <taxon>Eukaryota</taxon>
        <taxon>Fungi</taxon>
        <taxon>Dikarya</taxon>
        <taxon>Ascomycota</taxon>
        <taxon>Pezizomycotina</taxon>
        <taxon>Eurotiomycetes</taxon>
        <taxon>Eurotiomycetidae</taxon>
        <taxon>Eurotiales</taxon>
        <taxon>Aspergillaceae</taxon>
        <taxon>Aspergillus</taxon>
        <taxon>Aspergillus subgen. Circumdati</taxon>
    </lineage>
</organism>
<name>A0A318ZUI3_9EURO</name>
<keyword evidence="7 9" id="KW-0503">Monooxygenase</keyword>
<dbReference type="GO" id="GO:0020037">
    <property type="term" value="F:heme binding"/>
    <property type="evidence" value="ECO:0007669"/>
    <property type="project" value="InterPro"/>
</dbReference>
<dbReference type="InterPro" id="IPR002401">
    <property type="entry name" value="Cyt_P450_E_grp-I"/>
</dbReference>
<gene>
    <name evidence="11" type="ORF">BP01DRAFT_300037</name>
</gene>
<feature type="transmembrane region" description="Helical" evidence="10">
    <location>
        <begin position="6"/>
        <end position="23"/>
    </location>
</feature>
<dbReference type="EMBL" id="KZ821241">
    <property type="protein sequence ID" value="PYH43738.1"/>
    <property type="molecule type" value="Genomic_DNA"/>
</dbReference>
<evidence type="ECO:0000256" key="9">
    <source>
        <dbReference type="RuleBase" id="RU000461"/>
    </source>
</evidence>
<keyword evidence="10" id="KW-1133">Transmembrane helix</keyword>
<dbReference type="CDD" id="cd11062">
    <property type="entry name" value="CYP58-like"/>
    <property type="match status" value="1"/>
</dbReference>
<dbReference type="GO" id="GO:0005506">
    <property type="term" value="F:iron ion binding"/>
    <property type="evidence" value="ECO:0007669"/>
    <property type="project" value="InterPro"/>
</dbReference>
<evidence type="ECO:0000256" key="4">
    <source>
        <dbReference type="ARBA" id="ARBA00022723"/>
    </source>
</evidence>
<dbReference type="Pfam" id="PF00067">
    <property type="entry name" value="p450"/>
    <property type="match status" value="1"/>
</dbReference>
<dbReference type="PRINTS" id="PR00463">
    <property type="entry name" value="EP450I"/>
</dbReference>
<dbReference type="SUPFAM" id="SSF48264">
    <property type="entry name" value="Cytochrome P450"/>
    <property type="match status" value="1"/>
</dbReference>
<keyword evidence="6 8" id="KW-0408">Iron</keyword>
<dbReference type="PROSITE" id="PS00086">
    <property type="entry name" value="CYTOCHROME_P450"/>
    <property type="match status" value="1"/>
</dbReference>
<dbReference type="GO" id="GO:0016705">
    <property type="term" value="F:oxidoreductase activity, acting on paired donors, with incorporation or reduction of molecular oxygen"/>
    <property type="evidence" value="ECO:0007669"/>
    <property type="project" value="InterPro"/>
</dbReference>
<reference evidence="11 12" key="1">
    <citation type="submission" date="2016-12" db="EMBL/GenBank/DDBJ databases">
        <title>The genomes of Aspergillus section Nigri reveals drivers in fungal speciation.</title>
        <authorList>
            <consortium name="DOE Joint Genome Institute"/>
            <person name="Vesth T.C."/>
            <person name="Nybo J."/>
            <person name="Theobald S."/>
            <person name="Brandl J."/>
            <person name="Frisvad J.C."/>
            <person name="Nielsen K.F."/>
            <person name="Lyhne E.K."/>
            <person name="Kogle M.E."/>
            <person name="Kuo A."/>
            <person name="Riley R."/>
            <person name="Clum A."/>
            <person name="Nolan M."/>
            <person name="Lipzen A."/>
            <person name="Salamov A."/>
            <person name="Henrissat B."/>
            <person name="Wiebenga A."/>
            <person name="De Vries R.P."/>
            <person name="Grigoriev I.V."/>
            <person name="Mortensen U.H."/>
            <person name="Andersen M.R."/>
            <person name="Baker S.E."/>
        </authorList>
    </citation>
    <scope>NUCLEOTIDE SEQUENCE [LARGE SCALE GENOMIC DNA]</scope>
    <source>
        <strain evidence="11 12">JOP 1030-1</strain>
    </source>
</reference>
<evidence type="ECO:0000313" key="11">
    <source>
        <dbReference type="EMBL" id="PYH43738.1"/>
    </source>
</evidence>
<evidence type="ECO:0000256" key="6">
    <source>
        <dbReference type="ARBA" id="ARBA00023004"/>
    </source>
</evidence>
<dbReference type="STRING" id="1450539.A0A318ZUI3"/>
<dbReference type="InterPro" id="IPR036396">
    <property type="entry name" value="Cyt_P450_sf"/>
</dbReference>
<dbReference type="RefSeq" id="XP_025429720.1">
    <property type="nucleotide sequence ID" value="XM_025571970.1"/>
</dbReference>
<dbReference type="OrthoDB" id="3945418at2759"/>
<dbReference type="GeneID" id="37073198"/>
<sequence>MASSHLSSIIAGLVLVVLLTKYLQRLFFHPLSKFPGPAVAAVSHLWEFWHDWIQDGTFLEGVADLHKRYKSSVVRIAPNHLHVNDVEVYHQVFKVNTNFYKAPYFYEAFGFATSIATITNPHRHKPLRTTIAGMFTGTAVDGMSDEMYDMVRKATDVVAARSSKAGNQFNVMHFLRCITTDVSCELIFGETLDLVNNGYYSDRFLSNLDTFVENVWIMVHAPWIAQFALMLPNTLTDKIVPGYAYFREQCIQWIDRVRARRAKGITQMRNGRPTLFDVLLEDNPDKNYKVPSNSDLIDQAFLFAIAGTDTTSTATTFAIFFVLSNPRVLQRLREELRGASAIIKDEYNYREVRKLPYLTAVIKESLRMSSPFPGRLPRVVPPEGMQLNKKFVPGGTILSISSRVIMDDPELYPEPEKFLPERWMGENAKSMDRNMIAFGKGSRSCLGTNLAWLKMYTMISTLFSRWDLRLVSPTGPKLDYRDHALIEMKSQVVVEILKDHWAN</sequence>
<dbReference type="PANTHER" id="PTHR24305">
    <property type="entry name" value="CYTOCHROME P450"/>
    <property type="match status" value="1"/>
</dbReference>
<proteinExistence type="inferred from homology"/>
<evidence type="ECO:0000256" key="10">
    <source>
        <dbReference type="SAM" id="Phobius"/>
    </source>
</evidence>
<keyword evidence="4 8" id="KW-0479">Metal-binding</keyword>
<evidence type="ECO:0000256" key="5">
    <source>
        <dbReference type="ARBA" id="ARBA00023002"/>
    </source>
</evidence>
<keyword evidence="10" id="KW-0812">Transmembrane</keyword>
<dbReference type="GO" id="GO:0004497">
    <property type="term" value="F:monooxygenase activity"/>
    <property type="evidence" value="ECO:0007669"/>
    <property type="project" value="UniProtKB-KW"/>
</dbReference>
<keyword evidence="3 8" id="KW-0349">Heme</keyword>
<feature type="binding site" description="axial binding residue" evidence="8">
    <location>
        <position position="445"/>
    </location>
    <ligand>
        <name>heme</name>
        <dbReference type="ChEBI" id="CHEBI:30413"/>
    </ligand>
    <ligandPart>
        <name>Fe</name>
        <dbReference type="ChEBI" id="CHEBI:18248"/>
    </ligandPart>
</feature>
<dbReference type="InterPro" id="IPR050121">
    <property type="entry name" value="Cytochrome_P450_monoxygenase"/>
</dbReference>
<evidence type="ECO:0000256" key="2">
    <source>
        <dbReference type="ARBA" id="ARBA00010617"/>
    </source>
</evidence>
<dbReference type="InterPro" id="IPR017972">
    <property type="entry name" value="Cyt_P450_CS"/>
</dbReference>
<dbReference type="AlphaFoldDB" id="A0A318ZUI3"/>
<keyword evidence="12" id="KW-1185">Reference proteome</keyword>
<evidence type="ECO:0000256" key="7">
    <source>
        <dbReference type="ARBA" id="ARBA00023033"/>
    </source>
</evidence>
<comment type="cofactor">
    <cofactor evidence="1 8">
        <name>heme</name>
        <dbReference type="ChEBI" id="CHEBI:30413"/>
    </cofactor>
</comment>